<dbReference type="GO" id="GO:0005524">
    <property type="term" value="F:ATP binding"/>
    <property type="evidence" value="ECO:0007669"/>
    <property type="project" value="UniProtKB-KW"/>
</dbReference>
<protein>
    <recommendedName>
        <fullName evidence="7">Spermidine/putrescine import ATP-binding protein PotA</fullName>
        <ecNumber evidence="7">7.6.2.11</ecNumber>
    </recommendedName>
</protein>
<dbReference type="PANTHER" id="PTHR42781:SF4">
    <property type="entry name" value="SPERMIDINE_PUTRESCINE IMPORT ATP-BINDING PROTEIN POTA"/>
    <property type="match status" value="1"/>
</dbReference>
<sequence>MARLELDRVNVWLGGNHVLQDLSLTVEEGECIALLGPSGCGKTTTLRTVAGFIQPDTGDVRVGGASIARVAPNKRNVGIVFQDYALFPHMTVAENVAYGLEMRGVAKAEREGRVAEALDLVRLGDFGRRYPQQLSGGQKQRVALARAIVIRPDILLLDEPLGALDRKLRDAMQVELKQLQRSLGITTIIVTHDQEEALSLSDRIAVMFDGRLHALDAPDRLYEAPDSARVMDFLGAVNTLSGTAEAAGDSVAIACDCGTRLSAHIEGLRPGRAVTLGIRPEHIALLPADADAGENAVDAQVEEIVYKGAFADVIALSGTGRRFHVRTEPARLADAGVARGAPVRLHLPSRHLILVEAS</sequence>
<dbReference type="InterPro" id="IPR005893">
    <property type="entry name" value="PotA-like"/>
</dbReference>
<comment type="catalytic activity">
    <reaction evidence="7">
        <text>ATP + H2O + polyamine-[polyamine-binding protein]Side 1 = ADP + phosphate + polyamineSide 2 + [polyamine-binding protein]Side 1.</text>
        <dbReference type="EC" id="7.6.2.11"/>
    </reaction>
</comment>
<feature type="domain" description="ABC transporter" evidence="8">
    <location>
        <begin position="4"/>
        <end position="234"/>
    </location>
</feature>
<dbReference type="InterPro" id="IPR050093">
    <property type="entry name" value="ABC_SmlMolc_Importer"/>
</dbReference>
<dbReference type="PANTHER" id="PTHR42781">
    <property type="entry name" value="SPERMIDINE/PUTRESCINE IMPORT ATP-BINDING PROTEIN POTA"/>
    <property type="match status" value="1"/>
</dbReference>
<dbReference type="Pfam" id="PF00005">
    <property type="entry name" value="ABC_tran"/>
    <property type="match status" value="1"/>
</dbReference>
<dbReference type="InterPro" id="IPR012340">
    <property type="entry name" value="NA-bd_OB-fold"/>
</dbReference>
<dbReference type="InterPro" id="IPR008995">
    <property type="entry name" value="Mo/tungstate-bd_C_term_dom"/>
</dbReference>
<dbReference type="Gene3D" id="2.40.50.140">
    <property type="entry name" value="Nucleic acid-binding proteins"/>
    <property type="match status" value="1"/>
</dbReference>
<dbReference type="SUPFAM" id="SSF50331">
    <property type="entry name" value="MOP-like"/>
    <property type="match status" value="1"/>
</dbReference>
<evidence type="ECO:0000256" key="5">
    <source>
        <dbReference type="ARBA" id="ARBA00022967"/>
    </source>
</evidence>
<dbReference type="InterPro" id="IPR017871">
    <property type="entry name" value="ABC_transporter-like_CS"/>
</dbReference>
<dbReference type="Gene3D" id="3.40.50.300">
    <property type="entry name" value="P-loop containing nucleotide triphosphate hydrolases"/>
    <property type="match status" value="1"/>
</dbReference>
<organism evidence="9 10">
    <name type="scientific">Futiania mangrovi</name>
    <dbReference type="NCBI Taxonomy" id="2959716"/>
    <lineage>
        <taxon>Bacteria</taxon>
        <taxon>Pseudomonadati</taxon>
        <taxon>Pseudomonadota</taxon>
        <taxon>Alphaproteobacteria</taxon>
        <taxon>Futianiales</taxon>
        <taxon>Futianiaceae</taxon>
        <taxon>Futiania</taxon>
    </lineage>
</organism>
<dbReference type="AlphaFoldDB" id="A0A9J6PAU5"/>
<evidence type="ECO:0000256" key="3">
    <source>
        <dbReference type="ARBA" id="ARBA00022741"/>
    </source>
</evidence>
<keyword evidence="4 7" id="KW-0067">ATP-binding</keyword>
<keyword evidence="2 7" id="KW-1003">Cell membrane</keyword>
<dbReference type="Gene3D" id="2.40.50.100">
    <property type="match status" value="1"/>
</dbReference>
<keyword evidence="6 7" id="KW-0472">Membrane</keyword>
<keyword evidence="10" id="KW-1185">Reference proteome</keyword>
<proteinExistence type="inferred from homology"/>
<dbReference type="PROSITE" id="PS50893">
    <property type="entry name" value="ABC_TRANSPORTER_2"/>
    <property type="match status" value="1"/>
</dbReference>
<keyword evidence="3 7" id="KW-0547">Nucleotide-binding</keyword>
<dbReference type="RefSeq" id="WP_269331509.1">
    <property type="nucleotide sequence ID" value="NZ_JAMZFT010000001.1"/>
</dbReference>
<evidence type="ECO:0000313" key="10">
    <source>
        <dbReference type="Proteomes" id="UP001055804"/>
    </source>
</evidence>
<dbReference type="InterPro" id="IPR013611">
    <property type="entry name" value="Transp-assoc_OB_typ2"/>
</dbReference>
<evidence type="ECO:0000256" key="2">
    <source>
        <dbReference type="ARBA" id="ARBA00022475"/>
    </source>
</evidence>
<evidence type="ECO:0000313" key="9">
    <source>
        <dbReference type="EMBL" id="MCP1335569.1"/>
    </source>
</evidence>
<comment type="subunit">
    <text evidence="7">The complex is composed of two ATP-binding proteins (PotA), two transmembrane proteins (PotB and PotC) and a solute-binding protein (PotD).</text>
</comment>
<comment type="function">
    <text evidence="7">Part of the ABC transporter complex PotABCD involved in spermidine/putrescine import. Responsible for energy coupling to the transport system.</text>
</comment>
<evidence type="ECO:0000259" key="8">
    <source>
        <dbReference type="PROSITE" id="PS50893"/>
    </source>
</evidence>
<dbReference type="InterPro" id="IPR003439">
    <property type="entry name" value="ABC_transporter-like_ATP-bd"/>
</dbReference>
<dbReference type="GO" id="GO:0015847">
    <property type="term" value="P:putrescine transport"/>
    <property type="evidence" value="ECO:0007669"/>
    <property type="project" value="UniProtKB-ARBA"/>
</dbReference>
<dbReference type="FunFam" id="3.40.50.300:FF:000133">
    <property type="entry name" value="Spermidine/putrescine import ATP-binding protein PotA"/>
    <property type="match status" value="1"/>
</dbReference>
<evidence type="ECO:0000256" key="6">
    <source>
        <dbReference type="ARBA" id="ARBA00023136"/>
    </source>
</evidence>
<dbReference type="InterPro" id="IPR027417">
    <property type="entry name" value="P-loop_NTPase"/>
</dbReference>
<name>A0A9J6PAU5_9PROT</name>
<reference evidence="9" key="1">
    <citation type="submission" date="2022-06" db="EMBL/GenBank/DDBJ databases">
        <title>Isolation and Genomics of Futiania mangrovii gen. nov., sp. nov., a Rare and Metabolically-versatile member in the Class Alphaproteobacteria.</title>
        <authorList>
            <person name="Liu L."/>
            <person name="Huang W.-C."/>
            <person name="Pan J."/>
            <person name="Li J."/>
            <person name="Huang Y."/>
            <person name="Du H."/>
            <person name="Liu Y."/>
            <person name="Li M."/>
        </authorList>
    </citation>
    <scope>NUCLEOTIDE SEQUENCE</scope>
    <source>
        <strain evidence="9">FT118</strain>
    </source>
</reference>
<comment type="caution">
    <text evidence="9">The sequence shown here is derived from an EMBL/GenBank/DDBJ whole genome shotgun (WGS) entry which is preliminary data.</text>
</comment>
<dbReference type="EC" id="7.6.2.11" evidence="7"/>
<dbReference type="GO" id="GO:0015417">
    <property type="term" value="F:ABC-type polyamine transporter activity"/>
    <property type="evidence" value="ECO:0007669"/>
    <property type="project" value="UniProtKB-EC"/>
</dbReference>
<dbReference type="GO" id="GO:0043190">
    <property type="term" value="C:ATP-binding cassette (ABC) transporter complex"/>
    <property type="evidence" value="ECO:0007669"/>
    <property type="project" value="InterPro"/>
</dbReference>
<evidence type="ECO:0000256" key="7">
    <source>
        <dbReference type="RuleBase" id="RU364083"/>
    </source>
</evidence>
<gene>
    <name evidence="7" type="primary">potA</name>
    <name evidence="9" type="ORF">NJQ99_04020</name>
</gene>
<dbReference type="SMART" id="SM00382">
    <property type="entry name" value="AAA"/>
    <property type="match status" value="1"/>
</dbReference>
<dbReference type="NCBIfam" id="TIGR01187">
    <property type="entry name" value="potA"/>
    <property type="match status" value="1"/>
</dbReference>
<keyword evidence="1 7" id="KW-0813">Transport</keyword>
<dbReference type="InterPro" id="IPR003593">
    <property type="entry name" value="AAA+_ATPase"/>
</dbReference>
<dbReference type="Proteomes" id="UP001055804">
    <property type="component" value="Unassembled WGS sequence"/>
</dbReference>
<dbReference type="EMBL" id="JAMZFT010000001">
    <property type="protein sequence ID" value="MCP1335569.1"/>
    <property type="molecule type" value="Genomic_DNA"/>
</dbReference>
<keyword evidence="5 7" id="KW-1278">Translocase</keyword>
<comment type="similarity">
    <text evidence="7">Belongs to the ABC transporter superfamily. Spermidine/putrescine importer (TC 3.A.1.11.1) family.</text>
</comment>
<evidence type="ECO:0000256" key="1">
    <source>
        <dbReference type="ARBA" id="ARBA00022448"/>
    </source>
</evidence>
<dbReference type="Pfam" id="PF08402">
    <property type="entry name" value="TOBE_2"/>
    <property type="match status" value="1"/>
</dbReference>
<accession>A0A9J6PAU5</accession>
<dbReference type="PROSITE" id="PS00211">
    <property type="entry name" value="ABC_TRANSPORTER_1"/>
    <property type="match status" value="1"/>
</dbReference>
<evidence type="ECO:0000256" key="4">
    <source>
        <dbReference type="ARBA" id="ARBA00022840"/>
    </source>
</evidence>
<dbReference type="GO" id="GO:0016887">
    <property type="term" value="F:ATP hydrolysis activity"/>
    <property type="evidence" value="ECO:0007669"/>
    <property type="project" value="InterPro"/>
</dbReference>
<dbReference type="SUPFAM" id="SSF52540">
    <property type="entry name" value="P-loop containing nucleoside triphosphate hydrolases"/>
    <property type="match status" value="1"/>
</dbReference>